<feature type="binding site" evidence="3">
    <location>
        <begin position="203"/>
        <end position="210"/>
    </location>
    <ligand>
        <name>ATP</name>
        <dbReference type="ChEBI" id="CHEBI:30616"/>
    </ligand>
</feature>
<organism evidence="5 6">
    <name type="scientific">Candidatus Roizmanbacteria bacterium RIFCSPLOWO2_01_FULL_35_13</name>
    <dbReference type="NCBI Taxonomy" id="1802055"/>
    <lineage>
        <taxon>Bacteria</taxon>
        <taxon>Candidatus Roizmaniibacteriota</taxon>
    </lineage>
</organism>
<dbReference type="InterPro" id="IPR036597">
    <property type="entry name" value="Fido-like_dom_sf"/>
</dbReference>
<comment type="caution">
    <text evidence="5">The sequence shown here is derived from an EMBL/GenBank/DDBJ whole genome shotgun (WGS) entry which is preliminary data.</text>
</comment>
<evidence type="ECO:0000256" key="3">
    <source>
        <dbReference type="PIRSR" id="PIRSR640198-2"/>
    </source>
</evidence>
<dbReference type="GO" id="GO:0005524">
    <property type="term" value="F:ATP binding"/>
    <property type="evidence" value="ECO:0007669"/>
    <property type="project" value="UniProtKB-KW"/>
</dbReference>
<feature type="binding site" evidence="1">
    <location>
        <position position="199"/>
    </location>
    <ligand>
        <name>ATP</name>
        <dbReference type="ChEBI" id="CHEBI:30616"/>
    </ligand>
</feature>
<reference evidence="5 6" key="1">
    <citation type="journal article" date="2016" name="Nat. Commun.">
        <title>Thousands of microbial genomes shed light on interconnected biogeochemical processes in an aquifer system.</title>
        <authorList>
            <person name="Anantharaman K."/>
            <person name="Brown C.T."/>
            <person name="Hug L.A."/>
            <person name="Sharon I."/>
            <person name="Castelle C.J."/>
            <person name="Probst A.J."/>
            <person name="Thomas B.C."/>
            <person name="Singh A."/>
            <person name="Wilkins M.J."/>
            <person name="Karaoz U."/>
            <person name="Brodie E.L."/>
            <person name="Williams K.H."/>
            <person name="Hubbard S.S."/>
            <person name="Banfield J.F."/>
        </authorList>
    </citation>
    <scope>NUCLEOTIDE SEQUENCE [LARGE SCALE GENOMIC DNA]</scope>
</reference>
<keyword evidence="1" id="KW-0067">ATP-binding</keyword>
<dbReference type="Pfam" id="PF02661">
    <property type="entry name" value="Fic"/>
    <property type="match status" value="1"/>
</dbReference>
<dbReference type="InterPro" id="IPR003812">
    <property type="entry name" value="Fido"/>
</dbReference>
<dbReference type="SUPFAM" id="SSF140931">
    <property type="entry name" value="Fic-like"/>
    <property type="match status" value="1"/>
</dbReference>
<evidence type="ECO:0000259" key="4">
    <source>
        <dbReference type="PROSITE" id="PS51459"/>
    </source>
</evidence>
<dbReference type="PROSITE" id="PS51459">
    <property type="entry name" value="FIDO"/>
    <property type="match status" value="1"/>
</dbReference>
<dbReference type="PANTHER" id="PTHR13504">
    <property type="entry name" value="FIDO DOMAIN-CONTAINING PROTEIN DDB_G0283145"/>
    <property type="match status" value="1"/>
</dbReference>
<dbReference type="EMBL" id="MGAF01000032">
    <property type="protein sequence ID" value="OGK40500.1"/>
    <property type="molecule type" value="Genomic_DNA"/>
</dbReference>
<dbReference type="Gene3D" id="1.10.3290.10">
    <property type="entry name" value="Fido-like domain"/>
    <property type="match status" value="1"/>
</dbReference>
<sequence length="365" mass="42691">MNNPFIPVKLPIKIDYQPLLTQITKSHREIAKLDALLSQLINPQLLERTLLTKEAVMSSQIEGTQATINDVFKYEAKGDIKQESKKDMDIQEIINYRKTLEKGVSLLDKRPISENFIKELHRALLQSVRGHNKAPGEFRRNIVYIAKPGAPVEEAKFIPPPPTLIPELFSNLERYINSDAEHDSLVQIAVAHYQFEAIHPFMDGNGRIGRLIISLFLFDKKLLSYPYLYLSEYFEINREEYYQLLRNVSLKNEWFNWILFFLKGLEEQAKKAQILAQKINNLYNSIDEKMPELRSVYASSFFHALFKQPIFTSRSIRKVIKFKNNQTLFDLIAKFQKADLIKELTSNQKRNKMYMFKKLINLIQT</sequence>
<dbReference type="PANTHER" id="PTHR13504:SF38">
    <property type="entry name" value="FIDO DOMAIN-CONTAINING PROTEIN"/>
    <property type="match status" value="1"/>
</dbReference>
<proteinExistence type="predicted"/>
<evidence type="ECO:0000256" key="1">
    <source>
        <dbReference type="PIRSR" id="PIRSR038925-1"/>
    </source>
</evidence>
<keyword evidence="1" id="KW-0547">Nucleotide-binding</keyword>
<dbReference type="PIRSF" id="PIRSF038925">
    <property type="entry name" value="AMP-prot_trans"/>
    <property type="match status" value="1"/>
</dbReference>
<dbReference type="InterPro" id="IPR025758">
    <property type="entry name" value="Fic/DOC_N"/>
</dbReference>
<dbReference type="InterPro" id="IPR026287">
    <property type="entry name" value="SoFic-like"/>
</dbReference>
<accession>A0A1F7IAY4</accession>
<feature type="active site" evidence="2">
    <location>
        <position position="199"/>
    </location>
</feature>
<feature type="domain" description="Fido" evidence="4">
    <location>
        <begin position="112"/>
        <end position="263"/>
    </location>
</feature>
<dbReference type="AlphaFoldDB" id="A0A1F7IAY4"/>
<protein>
    <recommendedName>
        <fullName evidence="4">Fido domain-containing protein</fullName>
    </recommendedName>
</protein>
<evidence type="ECO:0000313" key="5">
    <source>
        <dbReference type="EMBL" id="OGK40500.1"/>
    </source>
</evidence>
<dbReference type="Pfam" id="PF13784">
    <property type="entry name" value="Fic_N"/>
    <property type="match status" value="1"/>
</dbReference>
<feature type="binding site" evidence="1">
    <location>
        <position position="62"/>
    </location>
    <ligand>
        <name>ATP</name>
        <dbReference type="ChEBI" id="CHEBI:30616"/>
    </ligand>
</feature>
<dbReference type="Proteomes" id="UP000179270">
    <property type="component" value="Unassembled WGS sequence"/>
</dbReference>
<gene>
    <name evidence="5" type="ORF">A3A74_02820</name>
</gene>
<dbReference type="InterPro" id="IPR040198">
    <property type="entry name" value="Fido_containing"/>
</dbReference>
<evidence type="ECO:0000256" key="2">
    <source>
        <dbReference type="PIRSR" id="PIRSR640198-1"/>
    </source>
</evidence>
<feature type="binding site" evidence="1">
    <location>
        <begin position="204"/>
        <end position="210"/>
    </location>
    <ligand>
        <name>ATP</name>
        <dbReference type="ChEBI" id="CHEBI:30616"/>
    </ligand>
</feature>
<evidence type="ECO:0000313" key="6">
    <source>
        <dbReference type="Proteomes" id="UP000179270"/>
    </source>
</evidence>
<feature type="binding site" evidence="3">
    <location>
        <begin position="241"/>
        <end position="242"/>
    </location>
    <ligand>
        <name>ATP</name>
        <dbReference type="ChEBI" id="CHEBI:30616"/>
    </ligand>
</feature>
<feature type="binding site" evidence="1">
    <location>
        <position position="241"/>
    </location>
    <ligand>
        <name>ATP</name>
        <dbReference type="ChEBI" id="CHEBI:30616"/>
    </ligand>
</feature>
<name>A0A1F7IAY4_9BACT</name>